<reference evidence="3" key="1">
    <citation type="submission" date="2024-05" db="EMBL/GenBank/DDBJ databases">
        <title>Isolation and characterization of Sporomusa carbonis sp. nov., a carboxydotrophic hydrogenogen in the genus of Sporomusa isolated from a charcoal burning pile.</title>
        <authorList>
            <person name="Boeer T."/>
            <person name="Rosenbaum F."/>
            <person name="Eysell L."/>
            <person name="Mueller V."/>
            <person name="Daniel R."/>
            <person name="Poehlein A."/>
        </authorList>
    </citation>
    <scope>NUCLEOTIDE SEQUENCE [LARGE SCALE GENOMIC DNA]</scope>
    <source>
        <strain evidence="3">DSM 3132</strain>
    </source>
</reference>
<dbReference type="PANTHER" id="PTHR22916:SF3">
    <property type="entry name" value="UDP-GLCNAC:BETAGAL BETA-1,3-N-ACETYLGLUCOSAMINYLTRANSFERASE-LIKE PROTEIN 1"/>
    <property type="match status" value="1"/>
</dbReference>
<feature type="domain" description="Streptomycin biosynthesis protein StrF" evidence="2">
    <location>
        <begin position="7"/>
        <end position="215"/>
    </location>
</feature>
<dbReference type="RefSeq" id="WP_093796649.1">
    <property type="nucleotide sequence ID" value="NZ_CP155571.1"/>
</dbReference>
<dbReference type="InterPro" id="IPR001173">
    <property type="entry name" value="Glyco_trans_2-like"/>
</dbReference>
<dbReference type="Gene3D" id="3.90.550.10">
    <property type="entry name" value="Spore Coat Polysaccharide Biosynthesis Protein SpsA, Chain A"/>
    <property type="match status" value="2"/>
</dbReference>
<dbReference type="Proteomes" id="UP000216052">
    <property type="component" value="Chromosome"/>
</dbReference>
<dbReference type="CDD" id="cd00761">
    <property type="entry name" value="Glyco_tranf_GTA_type"/>
    <property type="match status" value="1"/>
</dbReference>
<accession>A0ABZ3J9S9</accession>
<evidence type="ECO:0000313" key="3">
    <source>
        <dbReference type="EMBL" id="XFO75050.1"/>
    </source>
</evidence>
<dbReference type="InterPro" id="IPR059123">
    <property type="entry name" value="StrF_dom"/>
</dbReference>
<dbReference type="Pfam" id="PF13712">
    <property type="entry name" value="Glyco_tranf_2_5"/>
    <property type="match status" value="1"/>
</dbReference>
<organism evidence="3 4">
    <name type="scientific">Sporomusa acidovorans (strain ATCC 49682 / DSM 3132 / Mol)</name>
    <dbReference type="NCBI Taxonomy" id="1123286"/>
    <lineage>
        <taxon>Bacteria</taxon>
        <taxon>Bacillati</taxon>
        <taxon>Bacillota</taxon>
        <taxon>Negativicutes</taxon>
        <taxon>Selenomonadales</taxon>
        <taxon>Sporomusaceae</taxon>
        <taxon>Sporomusa</taxon>
    </lineage>
</organism>
<dbReference type="Pfam" id="PF00535">
    <property type="entry name" value="Glycos_transf_2"/>
    <property type="match status" value="1"/>
</dbReference>
<protein>
    <recommendedName>
        <fullName evidence="5">GalNAc(5)-diNAcBac-PP-undecaprenol beta-1,3-glucosyltransferase</fullName>
    </recommendedName>
</protein>
<dbReference type="EMBL" id="CP155571">
    <property type="protein sequence ID" value="XFO75050.1"/>
    <property type="molecule type" value="Genomic_DNA"/>
</dbReference>
<evidence type="ECO:0000259" key="2">
    <source>
        <dbReference type="Pfam" id="PF13712"/>
    </source>
</evidence>
<evidence type="ECO:0008006" key="5">
    <source>
        <dbReference type="Google" id="ProtNLM"/>
    </source>
</evidence>
<proteinExistence type="predicted"/>
<feature type="domain" description="Glycosyltransferase 2-like" evidence="1">
    <location>
        <begin position="224"/>
        <end position="363"/>
    </location>
</feature>
<sequence length="534" mass="61088">MNANKICFITCVNDDDIFQKCLSYIKDLEVPVGYVIETISIKDVSSMPSGFNRAMRNSDAKYKVYLHQDVFIINKSFIPDMLKIFDNPRIGMIGVVGSKKIPTNGIWWESGCNYGKVYESHTGIMKLLSFKEVEQGYEEVLGIDGLIMITQYDIAWREDIFTGWHFYDLSQSMEFVRAGYKVVIPSQSEAWCVHDCGIVNVTGYQKFRHIFLKEYAKDLFPLVSVLIPAYNQTNYLEKALLSALNQDYYNCEIVICDDSTTEDVRILVEQYLTKHDHIRYFNNGGPLGGRGTVNLQKCFDLCNGEYVSYLLHDDLYMPNKISVMMGYLINDVNVILVTSYRKLINGTDNFLPDLLVTRPLYNVTTRVAGSVIGRYILKNIANVIGEMSTTLFRKADVTGKLLDFCGYQLSCLGDVGLWLKLLAKGDLIYIRNPLSCFRIHSGQNTYTTALELSGAIDWYKLINLTYKEQLYLSDEDYKAAINGWVRCHRRLMTKDTVSLEEKNLQAELVSLYNDAIEKLKIFKVDTTPEYPTRA</sequence>
<dbReference type="InterPro" id="IPR029044">
    <property type="entry name" value="Nucleotide-diphossugar_trans"/>
</dbReference>
<dbReference type="PANTHER" id="PTHR22916">
    <property type="entry name" value="GLYCOSYLTRANSFERASE"/>
    <property type="match status" value="1"/>
</dbReference>
<evidence type="ECO:0000313" key="4">
    <source>
        <dbReference type="Proteomes" id="UP000216052"/>
    </source>
</evidence>
<gene>
    <name evidence="3" type="ORF">SPACI_051610</name>
</gene>
<keyword evidence="4" id="KW-1185">Reference proteome</keyword>
<name>A0ABZ3J9S9_SPOA4</name>
<evidence type="ECO:0000259" key="1">
    <source>
        <dbReference type="Pfam" id="PF00535"/>
    </source>
</evidence>
<dbReference type="SUPFAM" id="SSF53448">
    <property type="entry name" value="Nucleotide-diphospho-sugar transferases"/>
    <property type="match status" value="2"/>
</dbReference>